<proteinExistence type="predicted"/>
<protein>
    <submittedName>
        <fullName evidence="2">Uncharacterized protein</fullName>
    </submittedName>
</protein>
<dbReference type="OrthoDB" id="5376804at2759"/>
<dbReference type="PANTHER" id="PTHR35394">
    <property type="entry name" value="DUF3176 DOMAIN-CONTAINING PROTEIN"/>
    <property type="match status" value="1"/>
</dbReference>
<evidence type="ECO:0000256" key="1">
    <source>
        <dbReference type="SAM" id="Phobius"/>
    </source>
</evidence>
<evidence type="ECO:0000313" key="2">
    <source>
        <dbReference type="EMBL" id="KAE8147078.1"/>
    </source>
</evidence>
<gene>
    <name evidence="2" type="ORF">BDV25DRAFT_40756</name>
</gene>
<keyword evidence="1" id="KW-0812">Transmembrane</keyword>
<dbReference type="InterPro" id="IPR021514">
    <property type="entry name" value="DUF3176"/>
</dbReference>
<sequence>MIPLIPLSICDLSRSQGCACTTQMAVLSWPSSRINMEWEYNCHCWLFSTNKTFLYFYVTMDTPSDSLIPKEEGKDGSCRVLCTALEPTFSPPSRSSFSTHDYFASHHQGFQYAKLPSVFEEPTRGRWSLIWSKLYDYWALEIASCLGSLGALIGIIVFLKCYDGRKLPDWPYGITINSVLSWLVQLLAALLLQPISASISQAKWINLNTSARPLAEISIYDLASRGPFGCFWLLWQTKLRHYSCMGALITILIIGVGPFVQQMATVENRLVESNEIASAVRAQSYSRETITEQPARELLGMSYSAVYRDTYRSDLQPRCSTGECKFPIYRSLAVCSTCVDISHTITINCSTNVCDNGEIYCEYLLSNRLKLGFGSSKLHHLPTGRVATYVEIPFRSIISNVTAIHYNMSSNLTVVHQCLLYWCIRTYNTSVHRNQFKEKIVNVWYNLNEDYPVSYGPERIDLLPPPEDGLPSHNFTVSPEWIIIMAWLLEALAINDTGYCVGDRPEESHGPNRKNIIRDAHSHQFRKLMLEYGLPTFFERLADGITNGVRLLANDTVIGTSYKSETQLKVKWEWITLPALLVSATMTFLGMTVYQTRHTRSAIWKLSPMPLVCLDLDQQARSKLSASHGLVHMENTADRVYVRYQRRGVDEVGELKMV</sequence>
<dbReference type="AlphaFoldDB" id="A0A5N6TL60"/>
<dbReference type="Proteomes" id="UP000325780">
    <property type="component" value="Unassembled WGS sequence"/>
</dbReference>
<keyword evidence="1" id="KW-1133">Transmembrane helix</keyword>
<dbReference type="PANTHER" id="PTHR35394:SF5">
    <property type="entry name" value="DUF3176 DOMAIN-CONTAINING PROTEIN"/>
    <property type="match status" value="1"/>
</dbReference>
<reference evidence="2 3" key="1">
    <citation type="submission" date="2019-04" db="EMBL/GenBank/DDBJ databases">
        <title>Friends and foes A comparative genomics study of 23 Aspergillus species from section Flavi.</title>
        <authorList>
            <consortium name="DOE Joint Genome Institute"/>
            <person name="Kjaerbolling I."/>
            <person name="Vesth T."/>
            <person name="Frisvad J.C."/>
            <person name="Nybo J.L."/>
            <person name="Theobald S."/>
            <person name="Kildgaard S."/>
            <person name="Isbrandt T."/>
            <person name="Kuo A."/>
            <person name="Sato A."/>
            <person name="Lyhne E.K."/>
            <person name="Kogle M.E."/>
            <person name="Wiebenga A."/>
            <person name="Kun R.S."/>
            <person name="Lubbers R.J."/>
            <person name="Makela M.R."/>
            <person name="Barry K."/>
            <person name="Chovatia M."/>
            <person name="Clum A."/>
            <person name="Daum C."/>
            <person name="Haridas S."/>
            <person name="He G."/>
            <person name="LaButti K."/>
            <person name="Lipzen A."/>
            <person name="Mondo S."/>
            <person name="Riley R."/>
            <person name="Salamov A."/>
            <person name="Simmons B.A."/>
            <person name="Magnuson J.K."/>
            <person name="Henrissat B."/>
            <person name="Mortensen U.H."/>
            <person name="Larsen T.O."/>
            <person name="Devries R.P."/>
            <person name="Grigoriev I.V."/>
            <person name="Machida M."/>
            <person name="Baker S.E."/>
            <person name="Andersen M.R."/>
        </authorList>
    </citation>
    <scope>NUCLEOTIDE SEQUENCE [LARGE SCALE GENOMIC DNA]</scope>
    <source>
        <strain evidence="2 3">IBT 18842</strain>
    </source>
</reference>
<dbReference type="Pfam" id="PF11374">
    <property type="entry name" value="DUF3176"/>
    <property type="match status" value="1"/>
</dbReference>
<accession>A0A5N6TL60</accession>
<organism evidence="2 3">
    <name type="scientific">Aspergillus avenaceus</name>
    <dbReference type="NCBI Taxonomy" id="36643"/>
    <lineage>
        <taxon>Eukaryota</taxon>
        <taxon>Fungi</taxon>
        <taxon>Dikarya</taxon>
        <taxon>Ascomycota</taxon>
        <taxon>Pezizomycotina</taxon>
        <taxon>Eurotiomycetes</taxon>
        <taxon>Eurotiomycetidae</taxon>
        <taxon>Eurotiales</taxon>
        <taxon>Aspergillaceae</taxon>
        <taxon>Aspergillus</taxon>
        <taxon>Aspergillus subgen. Circumdati</taxon>
    </lineage>
</organism>
<evidence type="ECO:0000313" key="3">
    <source>
        <dbReference type="Proteomes" id="UP000325780"/>
    </source>
</evidence>
<feature type="transmembrane region" description="Helical" evidence="1">
    <location>
        <begin position="242"/>
        <end position="260"/>
    </location>
</feature>
<feature type="transmembrane region" description="Helical" evidence="1">
    <location>
        <begin position="134"/>
        <end position="158"/>
    </location>
</feature>
<keyword evidence="3" id="KW-1185">Reference proteome</keyword>
<name>A0A5N6TL60_ASPAV</name>
<dbReference type="EMBL" id="ML742227">
    <property type="protein sequence ID" value="KAE8147078.1"/>
    <property type="molecule type" value="Genomic_DNA"/>
</dbReference>
<keyword evidence="1" id="KW-0472">Membrane</keyword>